<dbReference type="PANTHER" id="PTHR33269:SF17">
    <property type="entry name" value="NADH-UBIQUINONE OXIDOREDUCTASE CHAIN 6"/>
    <property type="match status" value="1"/>
</dbReference>
<gene>
    <name evidence="3" type="primary">txxe 2875-nuoJ</name>
    <name evidence="3" type="ORF">TXXE_15645</name>
</gene>
<organism evidence="3 4">
    <name type="scientific">Thermobacillus xylanilyticus</name>
    <dbReference type="NCBI Taxonomy" id="76633"/>
    <lineage>
        <taxon>Bacteria</taxon>
        <taxon>Bacillati</taxon>
        <taxon>Bacillota</taxon>
        <taxon>Bacilli</taxon>
        <taxon>Bacillales</taxon>
        <taxon>Paenibacillaceae</taxon>
        <taxon>Thermobacillus</taxon>
    </lineage>
</organism>
<keyword evidence="2" id="KW-1003">Cell membrane</keyword>
<reference evidence="3 4" key="1">
    <citation type="submission" date="2021-04" db="EMBL/GenBank/DDBJ databases">
        <authorList>
            <person name="Rakotoarivonina H."/>
        </authorList>
    </citation>
    <scope>NUCLEOTIDE SEQUENCE [LARGE SCALE GENOMIC DNA]</scope>
    <source>
        <strain evidence="3 4">XE</strain>
    </source>
</reference>
<dbReference type="NCBIfam" id="NF005168">
    <property type="entry name" value="PRK06638.2-3"/>
    <property type="match status" value="1"/>
</dbReference>
<feature type="transmembrane region" description="Helical" evidence="2">
    <location>
        <begin position="148"/>
        <end position="169"/>
    </location>
</feature>
<dbReference type="InterPro" id="IPR042106">
    <property type="entry name" value="Nuo/plastoQ_OxRdtase_6_NuoJ"/>
</dbReference>
<dbReference type="Gene3D" id="1.20.120.1200">
    <property type="entry name" value="NADH-ubiquinone/plastoquinone oxidoreductase chain 6, subunit NuoJ"/>
    <property type="match status" value="1"/>
</dbReference>
<comment type="subcellular location">
    <subcellularLocation>
        <location evidence="2">Cell membrane</location>
        <topology evidence="2">Multi-pass membrane protein</topology>
    </subcellularLocation>
</comment>
<proteinExistence type="inferred from homology"/>
<keyword evidence="2" id="KW-0472">Membrane</keyword>
<keyword evidence="2" id="KW-0520">NAD</keyword>
<keyword evidence="2" id="KW-0874">Quinone</keyword>
<accession>A0ABM8V786</accession>
<dbReference type="PANTHER" id="PTHR33269">
    <property type="entry name" value="NADH-UBIQUINONE OXIDOREDUCTASE CHAIN 6"/>
    <property type="match status" value="1"/>
</dbReference>
<dbReference type="Proteomes" id="UP000681526">
    <property type="component" value="Unassembled WGS sequence"/>
</dbReference>
<comment type="catalytic activity">
    <reaction evidence="2">
        <text>a quinone + NADH + 5 H(+)(in) = a quinol + NAD(+) + 4 H(+)(out)</text>
        <dbReference type="Rhea" id="RHEA:57888"/>
        <dbReference type="ChEBI" id="CHEBI:15378"/>
        <dbReference type="ChEBI" id="CHEBI:24646"/>
        <dbReference type="ChEBI" id="CHEBI:57540"/>
        <dbReference type="ChEBI" id="CHEBI:57945"/>
        <dbReference type="ChEBI" id="CHEBI:132124"/>
    </reaction>
</comment>
<dbReference type="RefSeq" id="WP_213485589.1">
    <property type="nucleotide sequence ID" value="NZ_CAJRAY010000081.1"/>
</dbReference>
<keyword evidence="2" id="KW-1133">Transmembrane helix</keyword>
<dbReference type="Pfam" id="PF00499">
    <property type="entry name" value="Oxidored_q3"/>
    <property type="match status" value="1"/>
</dbReference>
<dbReference type="EC" id="7.1.1.-" evidence="2"/>
<feature type="transmembrane region" description="Helical" evidence="2">
    <location>
        <begin position="12"/>
        <end position="32"/>
    </location>
</feature>
<keyword evidence="2" id="KW-0812">Transmembrane</keyword>
<comment type="similarity">
    <text evidence="1 2">Belongs to the complex I subunit 6 family.</text>
</comment>
<sequence>MSGFYINWSGELVAFFAFAVIMIVGAVLMLTLTKVVHMVVSLAAVFLGLGGMFVVLEAEFVAFVQVLIYAGAITILMIFGIMMTHHQAVQHEPARPVHEIVSAVASILLFGILFYAIRTTEFEPSAPPLQAGVDNAMEIGKQLYTQHVIPFELVSVLLTVAFIGAIVIAKKEAE</sequence>
<feature type="transmembrane region" description="Helical" evidence="2">
    <location>
        <begin position="62"/>
        <end position="84"/>
    </location>
</feature>
<dbReference type="EMBL" id="CAJRAY010000081">
    <property type="protein sequence ID" value="CAG5091427.1"/>
    <property type="molecule type" value="Genomic_DNA"/>
</dbReference>
<name>A0ABM8V786_THEXY</name>
<comment type="caution">
    <text evidence="3">The sequence shown here is derived from an EMBL/GenBank/DDBJ whole genome shotgun (WGS) entry which is preliminary data.</text>
</comment>
<evidence type="ECO:0000313" key="4">
    <source>
        <dbReference type="Proteomes" id="UP000681526"/>
    </source>
</evidence>
<evidence type="ECO:0000256" key="1">
    <source>
        <dbReference type="ARBA" id="ARBA00005698"/>
    </source>
</evidence>
<comment type="function">
    <text evidence="2">NDH-1 shuttles electrons from NADH, via FMN and iron-sulfur (Fe-S) centers, to quinones in the respiratory chain. Couples the redox reaction to proton translocation (for every two electrons transferred, four hydrogen ions are translocated across the cytoplasmic membrane), and thus conserves the redox energy in a proton gradient.</text>
</comment>
<feature type="transmembrane region" description="Helical" evidence="2">
    <location>
        <begin position="39"/>
        <end position="56"/>
    </location>
</feature>
<evidence type="ECO:0000256" key="2">
    <source>
        <dbReference type="RuleBase" id="RU004429"/>
    </source>
</evidence>
<evidence type="ECO:0000313" key="3">
    <source>
        <dbReference type="EMBL" id="CAG5091427.1"/>
    </source>
</evidence>
<dbReference type="InterPro" id="IPR001457">
    <property type="entry name" value="NADH_UbQ/plastoQ_OxRdtase_su6"/>
</dbReference>
<feature type="transmembrane region" description="Helical" evidence="2">
    <location>
        <begin position="96"/>
        <end position="117"/>
    </location>
</feature>
<keyword evidence="4" id="KW-1185">Reference proteome</keyword>
<protein>
    <recommendedName>
        <fullName evidence="2">NADH-quinone oxidoreductase subunit J</fullName>
        <ecNumber evidence="2">7.1.1.-</ecNumber>
    </recommendedName>
</protein>